<protein>
    <submittedName>
        <fullName evidence="2">Uncharacterized protein</fullName>
    </submittedName>
</protein>
<evidence type="ECO:0000256" key="1">
    <source>
        <dbReference type="SAM" id="MobiDB-lite"/>
    </source>
</evidence>
<dbReference type="Proteomes" id="UP000266669">
    <property type="component" value="Unassembled WGS sequence"/>
</dbReference>
<proteinExistence type="predicted"/>
<organism evidence="2 3">
    <name type="scientific">Leptospira stimsonii</name>
    <dbReference type="NCBI Taxonomy" id="2202203"/>
    <lineage>
        <taxon>Bacteria</taxon>
        <taxon>Pseudomonadati</taxon>
        <taxon>Spirochaetota</taxon>
        <taxon>Spirochaetia</taxon>
        <taxon>Leptospirales</taxon>
        <taxon>Leptospiraceae</taxon>
        <taxon>Leptospira</taxon>
    </lineage>
</organism>
<feature type="compositionally biased region" description="Polar residues" evidence="1">
    <location>
        <begin position="1"/>
        <end position="12"/>
    </location>
</feature>
<accession>A0A8B6RYJ1</accession>
<comment type="caution">
    <text evidence="2">The sequence shown here is derived from an EMBL/GenBank/DDBJ whole genome shotgun (WGS) entry which is preliminary data.</text>
</comment>
<dbReference type="AlphaFoldDB" id="A0A8B6RYJ1"/>
<evidence type="ECO:0000313" key="2">
    <source>
        <dbReference type="EMBL" id="RHX86295.1"/>
    </source>
</evidence>
<gene>
    <name evidence="2" type="ORF">DLM78_10655</name>
</gene>
<reference evidence="3" key="1">
    <citation type="submission" date="2018-05" db="EMBL/GenBank/DDBJ databases">
        <title>Leptospira yasudae sp. nov. and Leptospira stimsonii sp. nov., two pathogenic species of the genus Leptospira isolated from environmental sources.</title>
        <authorList>
            <person name="Casanovas-Massana A."/>
            <person name="Hamond C."/>
            <person name="Santos L.A."/>
            <person name="Hacker K.P."/>
            <person name="Balassiano I."/>
            <person name="Medeiros M.A."/>
            <person name="Reis M.G."/>
            <person name="Ko A.I."/>
            <person name="Wunder E.A."/>
        </authorList>
    </citation>
    <scope>NUCLEOTIDE SEQUENCE [LARGE SCALE GENOMIC DNA]</scope>
    <source>
        <strain evidence="3">AMB6-RJ</strain>
    </source>
</reference>
<feature type="region of interest" description="Disordered" evidence="1">
    <location>
        <begin position="1"/>
        <end position="42"/>
    </location>
</feature>
<name>A0A8B6RYJ1_9LEPT</name>
<dbReference type="EMBL" id="QHCS01000002">
    <property type="protein sequence ID" value="RHX86295.1"/>
    <property type="molecule type" value="Genomic_DNA"/>
</dbReference>
<sequence>MKILSSQTTTFSDLKRQIEDHPQRRIAERKPPLAESRIFLSKRRLKDRRDNCSTLPNGR</sequence>
<feature type="compositionally biased region" description="Basic and acidic residues" evidence="1">
    <location>
        <begin position="13"/>
        <end position="32"/>
    </location>
</feature>
<evidence type="ECO:0000313" key="3">
    <source>
        <dbReference type="Proteomes" id="UP000266669"/>
    </source>
</evidence>